<dbReference type="Proteomes" id="UP000275401">
    <property type="component" value="Unassembled WGS sequence"/>
</dbReference>
<name>A0A3M8WXT5_9ACTN</name>
<dbReference type="Pfam" id="PF19692">
    <property type="entry name" value="DUF6193"/>
    <property type="match status" value="1"/>
</dbReference>
<accession>A0A3M8WXT5</accession>
<dbReference type="RefSeq" id="WP_123098957.1">
    <property type="nucleotide sequence ID" value="NZ_RIBZ01000084.1"/>
</dbReference>
<gene>
    <name evidence="1" type="ORF">EEJ42_06170</name>
</gene>
<dbReference type="EMBL" id="RIBZ01000084">
    <property type="protein sequence ID" value="RNG34214.1"/>
    <property type="molecule type" value="Genomic_DNA"/>
</dbReference>
<organism evidence="1 2">
    <name type="scientific">Streptomyces botrytidirepellens</name>
    <dbReference type="NCBI Taxonomy" id="2486417"/>
    <lineage>
        <taxon>Bacteria</taxon>
        <taxon>Bacillati</taxon>
        <taxon>Actinomycetota</taxon>
        <taxon>Actinomycetes</taxon>
        <taxon>Kitasatosporales</taxon>
        <taxon>Streptomycetaceae</taxon>
        <taxon>Streptomyces</taxon>
    </lineage>
</organism>
<keyword evidence="2" id="KW-1185">Reference proteome</keyword>
<protein>
    <submittedName>
        <fullName evidence="1">Uncharacterized protein</fullName>
    </submittedName>
</protein>
<evidence type="ECO:0000313" key="2">
    <source>
        <dbReference type="Proteomes" id="UP000275401"/>
    </source>
</evidence>
<evidence type="ECO:0000313" key="1">
    <source>
        <dbReference type="EMBL" id="RNG34214.1"/>
    </source>
</evidence>
<proteinExistence type="predicted"/>
<comment type="caution">
    <text evidence="1">The sequence shown here is derived from an EMBL/GenBank/DDBJ whole genome shotgun (WGS) entry which is preliminary data.</text>
</comment>
<dbReference type="AlphaFoldDB" id="A0A3M8WXT5"/>
<sequence>MAQNESASGAAEIVALEWQGVLSRDAGIIDPQVPRSAYAHSELRQLYPAVSHGTLYLSRCTRFPYSRDVPTVFRLVAGGYTVIRLSDGAELGETATLDEAFTLVVENLPPGTGPAIDGTADDL</sequence>
<dbReference type="InterPro" id="IPR045682">
    <property type="entry name" value="DUF6193"/>
</dbReference>
<reference evidence="1 2" key="1">
    <citation type="submission" date="2018-11" db="EMBL/GenBank/DDBJ databases">
        <title>The Potential of Streptomyces as Biocontrol Agents against the Tomato grey mould, Botrytis cinerea (Gray mold) Frontiers in Microbiology.</title>
        <authorList>
            <person name="Li D."/>
        </authorList>
    </citation>
    <scope>NUCLEOTIDE SEQUENCE [LARGE SCALE GENOMIC DNA]</scope>
    <source>
        <strain evidence="1 2">NEAU-LD23</strain>
    </source>
</reference>